<dbReference type="EMBL" id="DTDH01000161">
    <property type="protein sequence ID" value="HGT98955.1"/>
    <property type="molecule type" value="Genomic_DNA"/>
</dbReference>
<comment type="caution">
    <text evidence="4">The sequence shown here is derived from an EMBL/GenBank/DDBJ whole genome shotgun (WGS) entry which is preliminary data.</text>
</comment>
<dbReference type="InterPro" id="IPR002826">
    <property type="entry name" value="MptE-like"/>
</dbReference>
<keyword evidence="1" id="KW-0067">ATP-binding</keyword>
<dbReference type="GO" id="GO:0005524">
    <property type="term" value="F:ATP binding"/>
    <property type="evidence" value="ECO:0007669"/>
    <property type="project" value="UniProtKB-UniRule"/>
</dbReference>
<dbReference type="HAMAP" id="MF_02131">
    <property type="entry name" value="HMPDK_arch"/>
    <property type="match status" value="1"/>
</dbReference>
<keyword evidence="1" id="KW-0460">Magnesium</keyword>
<dbReference type="PANTHER" id="PTHR39648">
    <property type="entry name" value="6-HYDROXYMETHYL-7,8-DIHYDROPTERIN PYROPHOSPHOKINASE"/>
    <property type="match status" value="1"/>
</dbReference>
<keyword evidence="1" id="KW-0418">Kinase</keyword>
<dbReference type="EMBL" id="DTAU01000153">
    <property type="protein sequence ID" value="HFQ79695.1"/>
    <property type="molecule type" value="Genomic_DNA"/>
</dbReference>
<name>A0A7J3MZH4_9CREN</name>
<dbReference type="AlphaFoldDB" id="A0A7J3MZH4"/>
<evidence type="ECO:0000313" key="4">
    <source>
        <dbReference type="EMBL" id="HGT98955.1"/>
    </source>
</evidence>
<keyword evidence="1" id="KW-0547">Nucleotide-binding</keyword>
<dbReference type="EC" id="2.7.6.3" evidence="1"/>
<gene>
    <name evidence="1" type="primary">mptE</name>
    <name evidence="3" type="ORF">ENT99_08395</name>
    <name evidence="4" type="ORF">ENU64_05955</name>
</gene>
<dbReference type="GO" id="GO:0003848">
    <property type="term" value="F:2-amino-4-hydroxy-6-hydroxymethyldihydropteridine diphosphokinase activity"/>
    <property type="evidence" value="ECO:0007669"/>
    <property type="project" value="UniProtKB-UniRule"/>
</dbReference>
<comment type="similarity">
    <text evidence="1">Belongs to the archaeal 6-HMPDK family.</text>
</comment>
<accession>A0A7J3MZH4</accession>
<evidence type="ECO:0000259" key="2">
    <source>
        <dbReference type="Pfam" id="PF01973"/>
    </source>
</evidence>
<comment type="catalytic activity">
    <reaction evidence="1">
        <text>6-hydroxymethyl-7,8-dihydropterin + ATP = (7,8-dihydropterin-6-yl)methyl diphosphate + AMP + H(+)</text>
        <dbReference type="Rhea" id="RHEA:11412"/>
        <dbReference type="ChEBI" id="CHEBI:15378"/>
        <dbReference type="ChEBI" id="CHEBI:30616"/>
        <dbReference type="ChEBI" id="CHEBI:44841"/>
        <dbReference type="ChEBI" id="CHEBI:72950"/>
        <dbReference type="ChEBI" id="CHEBI:456215"/>
        <dbReference type="EC" id="2.7.6.3"/>
    </reaction>
</comment>
<organism evidence="4">
    <name type="scientific">Ignisphaera aggregans</name>
    <dbReference type="NCBI Taxonomy" id="334771"/>
    <lineage>
        <taxon>Archaea</taxon>
        <taxon>Thermoproteota</taxon>
        <taxon>Thermoprotei</taxon>
        <taxon>Desulfurococcales</taxon>
        <taxon>Desulfurococcaceae</taxon>
        <taxon>Ignisphaera</taxon>
    </lineage>
</organism>
<sequence>MSWLIDKNVWLEIYSSIKRELALSFDLDQLATDLLSNILSTMSNAIDIKQLKKGINSDCALVFGPAPSIENDFQKANELSLFNKLPVIAVNGATTFFYEKGFIPTIIVTDLDGDPNHIASLNDKGAIVVVHAHGDNIDEIKKWVPKFSGHLIGSTQVEPRPHVYNFGGFTDGDRALFIVYALGIRKAIVGGMNFLNSIGKYSTMYKKKNEGIKRLKMSIAMRLIKMLTLWGMEIKALSDTGIPNIEVI</sequence>
<dbReference type="InterPro" id="IPR027510">
    <property type="entry name" value="HMPDK_MptE"/>
</dbReference>
<comment type="cofactor">
    <cofactor evidence="1">
        <name>Mg(2+)</name>
        <dbReference type="ChEBI" id="CHEBI:18420"/>
    </cofactor>
</comment>
<proteinExistence type="inferred from homology"/>
<feature type="domain" description="6-hydroxymethylpterin diphosphokinase MptE-like" evidence="2">
    <location>
        <begin position="37"/>
        <end position="195"/>
    </location>
</feature>
<evidence type="ECO:0000313" key="3">
    <source>
        <dbReference type="EMBL" id="HFQ79695.1"/>
    </source>
</evidence>
<dbReference type="GO" id="GO:0000287">
    <property type="term" value="F:magnesium ion binding"/>
    <property type="evidence" value="ECO:0007669"/>
    <property type="project" value="UniProtKB-UniRule"/>
</dbReference>
<reference evidence="4" key="1">
    <citation type="journal article" date="2020" name="mSystems">
        <title>Genome- and Community-Level Interaction Insights into Carbon Utilization and Element Cycling Functions of Hydrothermarchaeota in Hydrothermal Sediment.</title>
        <authorList>
            <person name="Zhou Z."/>
            <person name="Liu Y."/>
            <person name="Xu W."/>
            <person name="Pan J."/>
            <person name="Luo Z.H."/>
            <person name="Li M."/>
        </authorList>
    </citation>
    <scope>NUCLEOTIDE SEQUENCE [LARGE SCALE GENOMIC DNA]</scope>
    <source>
        <strain evidence="3">SpSt-629</strain>
        <strain evidence="4">SpSt-688</strain>
    </source>
</reference>
<protein>
    <recommendedName>
        <fullName evidence="1">6-hydroxymethyl-7,8-dihydropterin pyrophosphokinase</fullName>
        <shortName evidence="1">HPPK</shortName>
        <ecNumber evidence="1">2.7.6.3</ecNumber>
    </recommendedName>
    <alternativeName>
        <fullName evidence="1">2-amino-4-hydroxy-6-hydroxymethyldihydropteridine pyrophosphokinase</fullName>
    </alternativeName>
    <alternativeName>
        <fullName evidence="1">6-hydroxymethyl-7,8-dihydropterin diphosphokinase</fullName>
        <shortName evidence="1">6-HMPDK</shortName>
    </alternativeName>
    <alternativeName>
        <fullName evidence="1">7,8-dihydro-6-hydroxymethylpterin diphosphokinase</fullName>
    </alternativeName>
    <alternativeName>
        <fullName evidence="1">7,8-dihydro-6-hydroxymethylpterin pyrophosphokinase</fullName>
        <shortName evidence="1">PPPK</shortName>
    </alternativeName>
</protein>
<evidence type="ECO:0000256" key="1">
    <source>
        <dbReference type="HAMAP-Rule" id="MF_02131"/>
    </source>
</evidence>
<comment type="function">
    <text evidence="1">Catalyzes the transfer of diphosphate from ATP to 6-hydroxymethyl-7,8-dihydropterin (6-HMD), leading to 6-hydroxymethyl-7,8-dihydropterin diphosphate (6-HMDP).</text>
</comment>
<dbReference type="GO" id="GO:0016301">
    <property type="term" value="F:kinase activity"/>
    <property type="evidence" value="ECO:0007669"/>
    <property type="project" value="UniProtKB-KW"/>
</dbReference>
<dbReference type="Pfam" id="PF01973">
    <property type="entry name" value="MptE-like"/>
    <property type="match status" value="1"/>
</dbReference>
<dbReference type="PANTHER" id="PTHR39648:SF1">
    <property type="entry name" value="6-HYDROXYMETHYL-7,8-DIHYDROPTERIN PYROPHOSPHOKINASE"/>
    <property type="match status" value="1"/>
</dbReference>
<keyword evidence="1" id="KW-0808">Transferase</keyword>